<dbReference type="Gene3D" id="3.40.50.300">
    <property type="entry name" value="P-loop containing nucleotide triphosphate hydrolases"/>
    <property type="match status" value="2"/>
</dbReference>
<dbReference type="InterPro" id="IPR003439">
    <property type="entry name" value="ABC_transporter-like_ATP-bd"/>
</dbReference>
<sequence>MGVPASGAEALSVHRLSKTFGPTRALSDVDLVIEGSEVHALVGHNGSGKSTLIKILAGYQDADPGASVRFGGQPVDLPVQPSVLRQHRVRFVHQHLGLVERLTVAENLWLEQLALGTRRRVDFGSLCRDAAQALEEYGLPLDPREPVHRLTAVQKANLAILRAVIPAGDGDTAAGLLVLDEPTAFLPPEDKRHVYEMVGQVTSRGTAVLFVSHFLDEVLSLSDRVSVLRDGQMVVSGAPVELLSVHDLMRHIVGSATSQAALERPVVREAPHVHVRGLRTPSLPHLDLDIAPGEVVGLTGLLGCGVDEVARGLFGGGQARGHLDVDGRRLDLASLRPARAMAAGIAFVPADRAREGVCVTLPVTDNSSITVLPAYRRAGALRRRAMRSAAARLARTYAVHPPSPDLPVSALSGGNAQKVLMAKWLRRAPRFLILEEPTQGVDVGARAQIEASILAAAAEGAGVLLTSSDPEQLADLCHRVLVLSEGRVVEVLQGESLTKHRIAQACLTGGSTDLLSATTDQPVGKEVAPR</sequence>
<keyword evidence="3" id="KW-0547">Nucleotide-binding</keyword>
<dbReference type="Proteomes" id="UP000199152">
    <property type="component" value="Unassembled WGS sequence"/>
</dbReference>
<organism evidence="6 7">
    <name type="scientific">Geodermatophilus ruber</name>
    <dbReference type="NCBI Taxonomy" id="504800"/>
    <lineage>
        <taxon>Bacteria</taxon>
        <taxon>Bacillati</taxon>
        <taxon>Actinomycetota</taxon>
        <taxon>Actinomycetes</taxon>
        <taxon>Geodermatophilales</taxon>
        <taxon>Geodermatophilaceae</taxon>
        <taxon>Geodermatophilus</taxon>
    </lineage>
</organism>
<keyword evidence="7" id="KW-1185">Reference proteome</keyword>
<proteinExistence type="predicted"/>
<feature type="domain" description="ABC transporter" evidence="5">
    <location>
        <begin position="267"/>
        <end position="510"/>
    </location>
</feature>
<evidence type="ECO:0000259" key="5">
    <source>
        <dbReference type="PROSITE" id="PS50893"/>
    </source>
</evidence>
<keyword evidence="2" id="KW-0677">Repeat</keyword>
<evidence type="ECO:0000256" key="4">
    <source>
        <dbReference type="ARBA" id="ARBA00022840"/>
    </source>
</evidence>
<dbReference type="OrthoDB" id="3311037at2"/>
<evidence type="ECO:0000313" key="7">
    <source>
        <dbReference type="Proteomes" id="UP000199152"/>
    </source>
</evidence>
<dbReference type="RefSeq" id="WP_091329335.1">
    <property type="nucleotide sequence ID" value="NZ_FOSW01000018.1"/>
</dbReference>
<dbReference type="EMBL" id="FOSW01000018">
    <property type="protein sequence ID" value="SFL79612.1"/>
    <property type="molecule type" value="Genomic_DNA"/>
</dbReference>
<reference evidence="6 7" key="1">
    <citation type="submission" date="2016-10" db="EMBL/GenBank/DDBJ databases">
        <authorList>
            <person name="de Groot N.N."/>
        </authorList>
    </citation>
    <scope>NUCLEOTIDE SEQUENCE [LARGE SCALE GENOMIC DNA]</scope>
    <source>
        <strain evidence="6 7">DSM 45317</strain>
    </source>
</reference>
<keyword evidence="1" id="KW-0813">Transport</keyword>
<dbReference type="InParanoid" id="A0A1I4KLG5"/>
<evidence type="ECO:0000313" key="6">
    <source>
        <dbReference type="EMBL" id="SFL79612.1"/>
    </source>
</evidence>
<dbReference type="SUPFAM" id="SSF52540">
    <property type="entry name" value="P-loop containing nucleoside triphosphate hydrolases"/>
    <property type="match status" value="2"/>
</dbReference>
<dbReference type="InterPro" id="IPR027417">
    <property type="entry name" value="P-loop_NTPase"/>
</dbReference>
<name>A0A1I4KLG5_9ACTN</name>
<dbReference type="SMART" id="SM00382">
    <property type="entry name" value="AAA"/>
    <property type="match status" value="2"/>
</dbReference>
<dbReference type="InterPro" id="IPR003593">
    <property type="entry name" value="AAA+_ATPase"/>
</dbReference>
<evidence type="ECO:0000256" key="1">
    <source>
        <dbReference type="ARBA" id="ARBA00022448"/>
    </source>
</evidence>
<gene>
    <name evidence="6" type="ORF">SAMN04488085_11831</name>
</gene>
<accession>A0A1I4KLG5</accession>
<dbReference type="PANTHER" id="PTHR43790">
    <property type="entry name" value="CARBOHYDRATE TRANSPORT ATP-BINDING PROTEIN MG119-RELATED"/>
    <property type="match status" value="1"/>
</dbReference>
<dbReference type="Pfam" id="PF00005">
    <property type="entry name" value="ABC_tran"/>
    <property type="match status" value="2"/>
</dbReference>
<dbReference type="GO" id="GO:0016887">
    <property type="term" value="F:ATP hydrolysis activity"/>
    <property type="evidence" value="ECO:0007669"/>
    <property type="project" value="InterPro"/>
</dbReference>
<dbReference type="CDD" id="cd03216">
    <property type="entry name" value="ABC_Carb_Monos_I"/>
    <property type="match status" value="1"/>
</dbReference>
<dbReference type="InterPro" id="IPR017871">
    <property type="entry name" value="ABC_transporter-like_CS"/>
</dbReference>
<dbReference type="PROSITE" id="PS50893">
    <property type="entry name" value="ABC_TRANSPORTER_2"/>
    <property type="match status" value="2"/>
</dbReference>
<dbReference type="GO" id="GO:0005524">
    <property type="term" value="F:ATP binding"/>
    <property type="evidence" value="ECO:0007669"/>
    <property type="project" value="UniProtKB-KW"/>
</dbReference>
<evidence type="ECO:0000256" key="3">
    <source>
        <dbReference type="ARBA" id="ARBA00022741"/>
    </source>
</evidence>
<dbReference type="PROSITE" id="PS00211">
    <property type="entry name" value="ABC_TRANSPORTER_1"/>
    <property type="match status" value="1"/>
</dbReference>
<dbReference type="STRING" id="504800.SAMN04488085_11831"/>
<dbReference type="AlphaFoldDB" id="A0A1I4KLG5"/>
<dbReference type="InterPro" id="IPR050107">
    <property type="entry name" value="ABC_carbohydrate_import_ATPase"/>
</dbReference>
<dbReference type="CDD" id="cd03215">
    <property type="entry name" value="ABC_Carb_Monos_II"/>
    <property type="match status" value="1"/>
</dbReference>
<feature type="domain" description="ABC transporter" evidence="5">
    <location>
        <begin position="11"/>
        <end position="255"/>
    </location>
</feature>
<keyword evidence="4 6" id="KW-0067">ATP-binding</keyword>
<dbReference type="PANTHER" id="PTHR43790:SF9">
    <property type="entry name" value="GALACTOFURANOSE TRANSPORTER ATP-BINDING PROTEIN YTFR"/>
    <property type="match status" value="1"/>
</dbReference>
<protein>
    <submittedName>
        <fullName evidence="6">Monosaccharide ABC transporter ATP-binding protein, CUT2 family</fullName>
    </submittedName>
</protein>
<evidence type="ECO:0000256" key="2">
    <source>
        <dbReference type="ARBA" id="ARBA00022737"/>
    </source>
</evidence>